<evidence type="ECO:0000313" key="3">
    <source>
        <dbReference type="EMBL" id="BAD32047.1"/>
    </source>
</evidence>
<reference evidence="4" key="3">
    <citation type="journal article" date="2005" name="Nature">
        <title>The map-based sequence of the rice genome.</title>
        <authorList>
            <consortium name="International rice genome sequencing project (IRGSP)"/>
            <person name="Matsumoto T."/>
            <person name="Wu J."/>
            <person name="Kanamori H."/>
            <person name="Katayose Y."/>
            <person name="Fujisawa M."/>
            <person name="Namiki N."/>
            <person name="Mizuno H."/>
            <person name="Yamamoto K."/>
            <person name="Antonio B.A."/>
            <person name="Baba T."/>
            <person name="Sakata K."/>
            <person name="Nagamura Y."/>
            <person name="Aoki H."/>
            <person name="Arikawa K."/>
            <person name="Arita K."/>
            <person name="Bito T."/>
            <person name="Chiden Y."/>
            <person name="Fujitsuka N."/>
            <person name="Fukunaka R."/>
            <person name="Hamada M."/>
            <person name="Harada C."/>
            <person name="Hayashi A."/>
            <person name="Hijishita S."/>
            <person name="Honda M."/>
            <person name="Hosokawa S."/>
            <person name="Ichikawa Y."/>
            <person name="Idonuma A."/>
            <person name="Iijima M."/>
            <person name="Ikeda M."/>
            <person name="Ikeno M."/>
            <person name="Ito K."/>
            <person name="Ito S."/>
            <person name="Ito T."/>
            <person name="Ito Y."/>
            <person name="Ito Y."/>
            <person name="Iwabuchi A."/>
            <person name="Kamiya K."/>
            <person name="Karasawa W."/>
            <person name="Kurita K."/>
            <person name="Katagiri S."/>
            <person name="Kikuta A."/>
            <person name="Kobayashi H."/>
            <person name="Kobayashi N."/>
            <person name="Machita K."/>
            <person name="Maehara T."/>
            <person name="Masukawa M."/>
            <person name="Mizubayashi T."/>
            <person name="Mukai Y."/>
            <person name="Nagasaki H."/>
            <person name="Nagata Y."/>
            <person name="Naito S."/>
            <person name="Nakashima M."/>
            <person name="Nakama Y."/>
            <person name="Nakamichi Y."/>
            <person name="Nakamura M."/>
            <person name="Meguro A."/>
            <person name="Negishi M."/>
            <person name="Ohta I."/>
            <person name="Ohta T."/>
            <person name="Okamoto M."/>
            <person name="Ono N."/>
            <person name="Saji S."/>
            <person name="Sakaguchi M."/>
            <person name="Sakai K."/>
            <person name="Shibata M."/>
            <person name="Shimokawa T."/>
            <person name="Song J."/>
            <person name="Takazaki Y."/>
            <person name="Terasawa K."/>
            <person name="Tsugane M."/>
            <person name="Tsuji K."/>
            <person name="Ueda S."/>
            <person name="Waki K."/>
            <person name="Yamagata H."/>
            <person name="Yamamoto M."/>
            <person name="Yamamoto S."/>
            <person name="Yamane H."/>
            <person name="Yoshiki S."/>
            <person name="Yoshihara R."/>
            <person name="Yukawa K."/>
            <person name="Zhong H."/>
            <person name="Yano M."/>
            <person name="Yuan Q."/>
            <person name="Ouyang S."/>
            <person name="Liu J."/>
            <person name="Jones K.M."/>
            <person name="Gansberger K."/>
            <person name="Moffat K."/>
            <person name="Hill J."/>
            <person name="Bera J."/>
            <person name="Fadrosh D."/>
            <person name="Jin S."/>
            <person name="Johri S."/>
            <person name="Kim M."/>
            <person name="Overton L."/>
            <person name="Reardon M."/>
            <person name="Tsitrin T."/>
            <person name="Vuong H."/>
            <person name="Weaver B."/>
            <person name="Ciecko A."/>
            <person name="Tallon L."/>
            <person name="Jackson J."/>
            <person name="Pai G."/>
            <person name="Aken S.V."/>
            <person name="Utterback T."/>
            <person name="Reidmuller S."/>
            <person name="Feldblyum T."/>
            <person name="Hsiao J."/>
            <person name="Zismann V."/>
            <person name="Iobst S."/>
            <person name="de Vazeille A.R."/>
            <person name="Buell C.R."/>
            <person name="Ying K."/>
            <person name="Li Y."/>
            <person name="Lu T."/>
            <person name="Huang Y."/>
            <person name="Zhao Q."/>
            <person name="Feng Q."/>
            <person name="Zhang L."/>
            <person name="Zhu J."/>
            <person name="Weng Q."/>
            <person name="Mu J."/>
            <person name="Lu Y."/>
            <person name="Fan D."/>
            <person name="Liu Y."/>
            <person name="Guan J."/>
            <person name="Zhang Y."/>
            <person name="Yu S."/>
            <person name="Liu X."/>
            <person name="Zhang Y."/>
            <person name="Hong G."/>
            <person name="Han B."/>
            <person name="Choisne N."/>
            <person name="Demange N."/>
            <person name="Orjeda G."/>
            <person name="Samain S."/>
            <person name="Cattolico L."/>
            <person name="Pelletier E."/>
            <person name="Couloux A."/>
            <person name="Segurens B."/>
            <person name="Wincker P."/>
            <person name="D'Hont A."/>
            <person name="Scarpelli C."/>
            <person name="Weissenbach J."/>
            <person name="Salanoubat M."/>
            <person name="Quetier F."/>
            <person name="Yu Y."/>
            <person name="Kim H.R."/>
            <person name="Rambo T."/>
            <person name="Currie J."/>
            <person name="Collura K."/>
            <person name="Luo M."/>
            <person name="Yang T."/>
            <person name="Ammiraju J.S.S."/>
            <person name="Engler F."/>
            <person name="Soderlund C."/>
            <person name="Wing R.A."/>
            <person name="Palmer L.E."/>
            <person name="de la Bastide M."/>
            <person name="Spiegel L."/>
            <person name="Nascimento L."/>
            <person name="Zutavern T."/>
            <person name="O'Shaughnessy A."/>
            <person name="Dike S."/>
            <person name="Dedhia N."/>
            <person name="Preston R."/>
            <person name="Balija V."/>
            <person name="McCombie W.R."/>
            <person name="Chow T."/>
            <person name="Chen H."/>
            <person name="Chung M."/>
            <person name="Chen C."/>
            <person name="Shaw J."/>
            <person name="Wu H."/>
            <person name="Hsiao K."/>
            <person name="Chao Y."/>
            <person name="Chu M."/>
            <person name="Cheng C."/>
            <person name="Hour A."/>
            <person name="Lee P."/>
            <person name="Lin S."/>
            <person name="Lin Y."/>
            <person name="Liou J."/>
            <person name="Liu S."/>
            <person name="Hsing Y."/>
            <person name="Raghuvanshi S."/>
            <person name="Mohanty A."/>
            <person name="Bharti A.K."/>
            <person name="Gaur A."/>
            <person name="Gupta V."/>
            <person name="Kumar D."/>
            <person name="Ravi V."/>
            <person name="Vij S."/>
            <person name="Kapur A."/>
            <person name="Khurana P."/>
            <person name="Khurana P."/>
            <person name="Khurana J.P."/>
            <person name="Tyagi A.K."/>
            <person name="Gaikwad K."/>
            <person name="Singh A."/>
            <person name="Dalal V."/>
            <person name="Srivastava S."/>
            <person name="Dixit A."/>
            <person name="Pal A.K."/>
            <person name="Ghazi I.A."/>
            <person name="Yadav M."/>
            <person name="Pandit A."/>
            <person name="Bhargava A."/>
            <person name="Sureshbabu K."/>
            <person name="Batra K."/>
            <person name="Sharma T.R."/>
            <person name="Mohapatra T."/>
            <person name="Singh N.K."/>
            <person name="Messing J."/>
            <person name="Nelson A.B."/>
            <person name="Fuks G."/>
            <person name="Kavchok S."/>
            <person name="Keizer G."/>
            <person name="Linton E."/>
            <person name="Llaca V."/>
            <person name="Song R."/>
            <person name="Tanyolac B."/>
            <person name="Young S."/>
            <person name="Ho-Il K."/>
            <person name="Hahn J.H."/>
            <person name="Sangsakoo G."/>
            <person name="Vanavichit A."/>
            <person name="de Mattos Luiz.A.T."/>
            <person name="Zimmer P.D."/>
            <person name="Malone G."/>
            <person name="Dellagostin O."/>
            <person name="de Oliveira A.C."/>
            <person name="Bevan M."/>
            <person name="Bancroft I."/>
            <person name="Minx P."/>
            <person name="Cordum H."/>
            <person name="Wilson R."/>
            <person name="Cheng Z."/>
            <person name="Jin W."/>
            <person name="Jiang J."/>
            <person name="Leong S.A."/>
            <person name="Iwama H."/>
            <person name="Gojobori T."/>
            <person name="Itoh T."/>
            <person name="Niimura Y."/>
            <person name="Fujii Y."/>
            <person name="Habara T."/>
            <person name="Sakai H."/>
            <person name="Sato Y."/>
            <person name="Wilson G."/>
            <person name="Kumar K."/>
            <person name="McCouch S."/>
            <person name="Juretic N."/>
            <person name="Hoen D."/>
            <person name="Wright S."/>
            <person name="Bruskiewich R."/>
            <person name="Bureau T."/>
            <person name="Miyao A."/>
            <person name="Hirochika H."/>
            <person name="Nishikawa T."/>
            <person name="Kadowaki K."/>
            <person name="Sugiura M."/>
            <person name="Burr B."/>
            <person name="Sasaki T."/>
        </authorList>
    </citation>
    <scope>NUCLEOTIDE SEQUENCE [LARGE SCALE GENOMIC DNA]</scope>
    <source>
        <strain evidence="4">cv. Nipponbare</strain>
    </source>
</reference>
<organism evidence="2 4">
    <name type="scientific">Oryza sativa subsp. japonica</name>
    <name type="common">Rice</name>
    <dbReference type="NCBI Taxonomy" id="39947"/>
    <lineage>
        <taxon>Eukaryota</taxon>
        <taxon>Viridiplantae</taxon>
        <taxon>Streptophyta</taxon>
        <taxon>Embryophyta</taxon>
        <taxon>Tracheophyta</taxon>
        <taxon>Spermatophyta</taxon>
        <taxon>Magnoliopsida</taxon>
        <taxon>Liliopsida</taxon>
        <taxon>Poales</taxon>
        <taxon>Poaceae</taxon>
        <taxon>BOP clade</taxon>
        <taxon>Oryzoideae</taxon>
        <taxon>Oryzeae</taxon>
        <taxon>Oryzinae</taxon>
        <taxon>Oryza</taxon>
        <taxon>Oryza sativa</taxon>
    </lineage>
</organism>
<evidence type="ECO:0000313" key="2">
    <source>
        <dbReference type="EMBL" id="BAC84806.1"/>
    </source>
</evidence>
<feature type="compositionally biased region" description="Low complexity" evidence="1">
    <location>
        <begin position="35"/>
        <end position="46"/>
    </location>
</feature>
<dbReference type="AlphaFoldDB" id="Q6YSJ4"/>
<feature type="compositionally biased region" description="Acidic residues" evidence="1">
    <location>
        <begin position="123"/>
        <end position="135"/>
    </location>
</feature>
<dbReference type="Proteomes" id="UP000000763">
    <property type="component" value="Chromosome 7"/>
</dbReference>
<dbReference type="EMBL" id="AP006447">
    <property type="protein sequence ID" value="BAC84806.1"/>
    <property type="molecule type" value="Genomic_DNA"/>
</dbReference>
<evidence type="ECO:0000256" key="1">
    <source>
        <dbReference type="SAM" id="MobiDB-lite"/>
    </source>
</evidence>
<reference evidence="4" key="4">
    <citation type="journal article" date="2008" name="Nucleic Acids Res.">
        <title>The rice annotation project database (RAP-DB): 2008 update.</title>
        <authorList>
            <consortium name="The rice annotation project (RAP)"/>
        </authorList>
    </citation>
    <scope>GENOME REANNOTATION</scope>
    <source>
        <strain evidence="4">cv. Nipponbare</strain>
    </source>
</reference>
<gene>
    <name evidence="3" type="ORF">B1059D01.2</name>
    <name evidence="2" type="ORF">B1100H02.18</name>
</gene>
<reference evidence="2" key="2">
    <citation type="submission" date="2003-05" db="EMBL/GenBank/DDBJ databases">
        <title>Oryza sativa nipponbare(GA3) genomic DNA, chromosome 7, BAC clone:B1100H02.</title>
        <authorList>
            <person name="Sasaki T."/>
            <person name="Matsumoto T."/>
            <person name="Katayose Y."/>
        </authorList>
    </citation>
    <scope>NUCLEOTIDE SEQUENCE</scope>
</reference>
<name>Q6YSJ4_ORYSJ</name>
<sequence length="135" mass="14263">MSQIYFIIYACNLVCAVEQLGFVRRPPPSPHDADAALLAQRRLSPFSSPPDAAPSPPRPTPTPPDAGATLLVPGRRRACSSPPDAGAADAALLLPDRRRPAPPSPEPDAGTSHPEEANFTVSTDDESEDAENDDN</sequence>
<protein>
    <submittedName>
        <fullName evidence="2">Uncharacterized protein</fullName>
    </submittedName>
</protein>
<dbReference type="EMBL" id="AP006465">
    <property type="protein sequence ID" value="BAD32047.1"/>
    <property type="molecule type" value="Genomic_DNA"/>
</dbReference>
<feature type="compositionally biased region" description="Low complexity" evidence="1">
    <location>
        <begin position="79"/>
        <end position="94"/>
    </location>
</feature>
<reference evidence="3" key="1">
    <citation type="submission" date="2003-05" db="EMBL/GenBank/DDBJ databases">
        <title>Oryza sativa nipponbare(GA3) genomic DNA, chromosome 7, BAC clone:B1059D01.</title>
        <authorList>
            <person name="Sasaki T."/>
            <person name="Matsumoto T."/>
            <person name="Katayose Y."/>
        </authorList>
    </citation>
    <scope>NUCLEOTIDE SEQUENCE</scope>
</reference>
<proteinExistence type="predicted"/>
<accession>Q6YSJ4</accession>
<evidence type="ECO:0000313" key="4">
    <source>
        <dbReference type="Proteomes" id="UP000000763"/>
    </source>
</evidence>
<feature type="compositionally biased region" description="Pro residues" evidence="1">
    <location>
        <begin position="47"/>
        <end position="64"/>
    </location>
</feature>
<feature type="region of interest" description="Disordered" evidence="1">
    <location>
        <begin position="25"/>
        <end position="135"/>
    </location>
</feature>